<dbReference type="AlphaFoldDB" id="L0DKQ2"/>
<evidence type="ECO:0000256" key="6">
    <source>
        <dbReference type="SAM" id="Phobius"/>
    </source>
</evidence>
<keyword evidence="2 6" id="KW-0812">Transmembrane</keyword>
<evidence type="ECO:0000256" key="2">
    <source>
        <dbReference type="ARBA" id="ARBA00022692"/>
    </source>
</evidence>
<feature type="transmembrane region" description="Helical" evidence="6">
    <location>
        <begin position="104"/>
        <end position="122"/>
    </location>
</feature>
<accession>L0DKQ2</accession>
<evidence type="ECO:0000256" key="5">
    <source>
        <dbReference type="SAM" id="MobiDB-lite"/>
    </source>
</evidence>
<evidence type="ECO:0000256" key="1">
    <source>
        <dbReference type="ARBA" id="ARBA00004141"/>
    </source>
</evidence>
<dbReference type="STRING" id="886293.Sinac_5094"/>
<dbReference type="PANTHER" id="PTHR43066">
    <property type="entry name" value="RHOMBOID-RELATED PROTEIN"/>
    <property type="match status" value="1"/>
</dbReference>
<dbReference type="Gene3D" id="1.20.1540.10">
    <property type="entry name" value="Rhomboid-like"/>
    <property type="match status" value="1"/>
</dbReference>
<dbReference type="EMBL" id="CP003364">
    <property type="protein sequence ID" value="AGA29246.1"/>
    <property type="molecule type" value="Genomic_DNA"/>
</dbReference>
<feature type="domain" description="Peptidase S54 rhomboid" evidence="7">
    <location>
        <begin position="63"/>
        <end position="205"/>
    </location>
</feature>
<name>L0DKQ2_SINAD</name>
<feature type="transmembrane region" description="Helical" evidence="6">
    <location>
        <begin position="128"/>
        <end position="148"/>
    </location>
</feature>
<organism evidence="8 9">
    <name type="scientific">Singulisphaera acidiphila (strain ATCC BAA-1392 / DSM 18658 / VKM B-2454 / MOB10)</name>
    <dbReference type="NCBI Taxonomy" id="886293"/>
    <lineage>
        <taxon>Bacteria</taxon>
        <taxon>Pseudomonadati</taxon>
        <taxon>Planctomycetota</taxon>
        <taxon>Planctomycetia</taxon>
        <taxon>Isosphaerales</taxon>
        <taxon>Isosphaeraceae</taxon>
        <taxon>Singulisphaera</taxon>
    </lineage>
</organism>
<feature type="transmembrane region" description="Helical" evidence="6">
    <location>
        <begin position="155"/>
        <end position="173"/>
    </location>
</feature>
<keyword evidence="3 6" id="KW-1133">Transmembrane helix</keyword>
<feature type="compositionally biased region" description="Polar residues" evidence="5">
    <location>
        <begin position="236"/>
        <end position="254"/>
    </location>
</feature>
<evidence type="ECO:0000256" key="3">
    <source>
        <dbReference type="ARBA" id="ARBA00022989"/>
    </source>
</evidence>
<dbReference type="Proteomes" id="UP000010798">
    <property type="component" value="Chromosome"/>
</dbReference>
<dbReference type="PANTHER" id="PTHR43066:SF11">
    <property type="entry name" value="PEPTIDASE S54 RHOMBOID DOMAIN-CONTAINING PROTEIN"/>
    <property type="match status" value="1"/>
</dbReference>
<dbReference type="Pfam" id="PF01694">
    <property type="entry name" value="Rhomboid"/>
    <property type="match status" value="1"/>
</dbReference>
<evidence type="ECO:0000313" key="8">
    <source>
        <dbReference type="EMBL" id="AGA29246.1"/>
    </source>
</evidence>
<feature type="transmembrane region" description="Helical" evidence="6">
    <location>
        <begin position="21"/>
        <end position="43"/>
    </location>
</feature>
<dbReference type="GO" id="GO:0016020">
    <property type="term" value="C:membrane"/>
    <property type="evidence" value="ECO:0007669"/>
    <property type="project" value="UniProtKB-SubCell"/>
</dbReference>
<proteinExistence type="predicted"/>
<keyword evidence="4 6" id="KW-0472">Membrane</keyword>
<dbReference type="KEGG" id="saci:Sinac_5094"/>
<evidence type="ECO:0000256" key="4">
    <source>
        <dbReference type="ARBA" id="ARBA00023136"/>
    </source>
</evidence>
<keyword evidence="9" id="KW-1185">Reference proteome</keyword>
<dbReference type="eggNOG" id="COG0705">
    <property type="taxonomic scope" value="Bacteria"/>
</dbReference>
<evidence type="ECO:0000313" key="9">
    <source>
        <dbReference type="Proteomes" id="UP000010798"/>
    </source>
</evidence>
<comment type="subcellular location">
    <subcellularLocation>
        <location evidence="1">Membrane</location>
        <topology evidence="1">Multi-pass membrane protein</topology>
    </subcellularLocation>
</comment>
<evidence type="ECO:0000259" key="7">
    <source>
        <dbReference type="Pfam" id="PF01694"/>
    </source>
</evidence>
<reference evidence="8 9" key="1">
    <citation type="submission" date="2012-02" db="EMBL/GenBank/DDBJ databases">
        <title>Complete sequence of chromosome of Singulisphaera acidiphila DSM 18658.</title>
        <authorList>
            <consortium name="US DOE Joint Genome Institute (JGI-PGF)"/>
            <person name="Lucas S."/>
            <person name="Copeland A."/>
            <person name="Lapidus A."/>
            <person name="Glavina del Rio T."/>
            <person name="Dalin E."/>
            <person name="Tice H."/>
            <person name="Bruce D."/>
            <person name="Goodwin L."/>
            <person name="Pitluck S."/>
            <person name="Peters L."/>
            <person name="Ovchinnikova G."/>
            <person name="Chertkov O."/>
            <person name="Kyrpides N."/>
            <person name="Mavromatis K."/>
            <person name="Ivanova N."/>
            <person name="Brettin T."/>
            <person name="Detter J.C."/>
            <person name="Han C."/>
            <person name="Larimer F."/>
            <person name="Land M."/>
            <person name="Hauser L."/>
            <person name="Markowitz V."/>
            <person name="Cheng J.-F."/>
            <person name="Hugenholtz P."/>
            <person name="Woyke T."/>
            <person name="Wu D."/>
            <person name="Tindall B."/>
            <person name="Pomrenke H."/>
            <person name="Brambilla E."/>
            <person name="Klenk H.-P."/>
            <person name="Eisen J.A."/>
        </authorList>
    </citation>
    <scope>NUCLEOTIDE SEQUENCE [LARGE SCALE GENOMIC DNA]</scope>
    <source>
        <strain evidence="9">ATCC BAA-1392 / DSM 18658 / VKM B-2454 / MOB10</strain>
    </source>
</reference>
<dbReference type="InterPro" id="IPR035952">
    <property type="entry name" value="Rhomboid-like_sf"/>
</dbReference>
<gene>
    <name evidence="8" type="ordered locus">Sinac_5094</name>
</gene>
<protein>
    <submittedName>
        <fullName evidence="8">Putative membrane protein</fullName>
    </submittedName>
</protein>
<dbReference type="InterPro" id="IPR022764">
    <property type="entry name" value="Peptidase_S54_rhomboid_dom"/>
</dbReference>
<feature type="region of interest" description="Disordered" evidence="5">
    <location>
        <begin position="227"/>
        <end position="254"/>
    </location>
</feature>
<dbReference type="SUPFAM" id="SSF144091">
    <property type="entry name" value="Rhomboid-like"/>
    <property type="match status" value="1"/>
</dbReference>
<sequence>MGIYDREYYRGETHGSGWLTGLAPATKAIIVINVIVFFLQPILQDRGLWNYFIASSDGIFRHGYVWQLLTATFMHAGVYHLLWNMVFLWMVGREMESFYGTRDFVAFYLCAAVLSTLGWVAIDTFLGHHGNMLGASGAIMAVVVVYAMYYPHREILLFFVLPVQMWLLVVIYLAHDAYQLLTQPASEIAVASHLSGAAFGYLFKHFDLRWSRFSWRRVTRPRLRLISPEPREKPTTRSTGPTWSPNPATSLKPSTTAVLPEEQLDARLDEVLAKIAREGRGGLTEEENRVLQEASRRARNRRSDRI</sequence>
<feature type="compositionally biased region" description="Basic and acidic residues" evidence="5">
    <location>
        <begin position="286"/>
        <end position="306"/>
    </location>
</feature>
<dbReference type="HOGENOM" id="CLU_055068_4_0_0"/>
<feature type="transmembrane region" description="Helical" evidence="6">
    <location>
        <begin position="63"/>
        <end position="92"/>
    </location>
</feature>
<feature type="transmembrane region" description="Helical" evidence="6">
    <location>
        <begin position="185"/>
        <end position="203"/>
    </location>
</feature>
<dbReference type="GO" id="GO:0004252">
    <property type="term" value="F:serine-type endopeptidase activity"/>
    <property type="evidence" value="ECO:0007669"/>
    <property type="project" value="InterPro"/>
</dbReference>
<feature type="region of interest" description="Disordered" evidence="5">
    <location>
        <begin position="278"/>
        <end position="306"/>
    </location>
</feature>